<dbReference type="OrthoDB" id="2627848at2"/>
<dbReference type="Gene3D" id="6.10.10.80">
    <property type="entry name" value="Small, acid-soluble spore protein, alpha/beta type-like"/>
    <property type="match status" value="1"/>
</dbReference>
<evidence type="ECO:0000256" key="1">
    <source>
        <dbReference type="ARBA" id="ARBA00003863"/>
    </source>
</evidence>
<accession>A0A1I7IIC7</accession>
<dbReference type="AlphaFoldDB" id="A0A1I7IIC7"/>
<dbReference type="InterPro" id="IPR038300">
    <property type="entry name" value="SASP_sf_alpha/beta"/>
</dbReference>
<evidence type="ECO:0000256" key="2">
    <source>
        <dbReference type="ARBA" id="ARBA00005442"/>
    </source>
</evidence>
<comment type="similarity">
    <text evidence="2">Belongs to the alpha/beta-type SASP family.</text>
</comment>
<keyword evidence="3" id="KW-0238">DNA-binding</keyword>
<organism evidence="4 5">
    <name type="scientific">Alicyclobacillus macrosporangiidus</name>
    <dbReference type="NCBI Taxonomy" id="392015"/>
    <lineage>
        <taxon>Bacteria</taxon>
        <taxon>Bacillati</taxon>
        <taxon>Bacillota</taxon>
        <taxon>Bacilli</taxon>
        <taxon>Bacillales</taxon>
        <taxon>Alicyclobacillaceae</taxon>
        <taxon>Alicyclobacillus</taxon>
    </lineage>
</organism>
<comment type="function">
    <text evidence="1">SASP are bound to spore DNA. They are double-stranded DNA-binding proteins that cause DNA to change to an a-like conformation. They protect the DNA backbone from chemical and enzymatic cleavage and are thus involved in dormant spore's high resistance to UV light.</text>
</comment>
<sequence length="72" mass="7592">MPSNNKKLVAAAYQALHDMKYEIAAEIGLSVQPGSGEDYWGQVTSRDAGRCGGQITRRLVALAEQALAGGTV</sequence>
<dbReference type="eggNOG" id="ENOG5033014">
    <property type="taxonomic scope" value="Bacteria"/>
</dbReference>
<dbReference type="RefSeq" id="WP_074951214.1">
    <property type="nucleotide sequence ID" value="NZ_FPBV01000006.1"/>
</dbReference>
<dbReference type="InterPro" id="IPR001448">
    <property type="entry name" value="SASP_alpha/beta-type"/>
</dbReference>
<gene>
    <name evidence="4" type="ORF">SAMN05421543_106235</name>
</gene>
<proteinExistence type="inferred from homology"/>
<evidence type="ECO:0000313" key="4">
    <source>
        <dbReference type="EMBL" id="SFU72626.1"/>
    </source>
</evidence>
<dbReference type="Proteomes" id="UP000183508">
    <property type="component" value="Unassembled WGS sequence"/>
</dbReference>
<evidence type="ECO:0000256" key="3">
    <source>
        <dbReference type="ARBA" id="ARBA00023125"/>
    </source>
</evidence>
<dbReference type="PANTHER" id="PTHR36107:SF1">
    <property type="entry name" value="SMALL, ACID-SOLUBLE SPORE PROTEIN A"/>
    <property type="match status" value="1"/>
</dbReference>
<dbReference type="Pfam" id="PF00269">
    <property type="entry name" value="SASP"/>
    <property type="match status" value="1"/>
</dbReference>
<dbReference type="STRING" id="392015.SAMN05421543_106235"/>
<protein>
    <submittedName>
        <fullName evidence="4">Small, acid-soluble spore protein, alpha/beta type</fullName>
    </submittedName>
</protein>
<reference evidence="5" key="1">
    <citation type="submission" date="2016-10" db="EMBL/GenBank/DDBJ databases">
        <authorList>
            <person name="Varghese N."/>
        </authorList>
    </citation>
    <scope>NUCLEOTIDE SEQUENCE [LARGE SCALE GENOMIC DNA]</scope>
    <source>
        <strain evidence="5">DSM 17980</strain>
    </source>
</reference>
<dbReference type="InterPro" id="IPR018126">
    <property type="entry name" value="SASP_alpha/beta-type_CS"/>
</dbReference>
<keyword evidence="5" id="KW-1185">Reference proteome</keyword>
<evidence type="ECO:0000313" key="5">
    <source>
        <dbReference type="Proteomes" id="UP000183508"/>
    </source>
</evidence>
<dbReference type="InterPro" id="IPR050847">
    <property type="entry name" value="SASP_DNA-binding"/>
</dbReference>
<dbReference type="GO" id="GO:0006265">
    <property type="term" value="P:DNA topological change"/>
    <property type="evidence" value="ECO:0007669"/>
    <property type="project" value="InterPro"/>
</dbReference>
<dbReference type="PANTHER" id="PTHR36107">
    <property type="entry name" value="SMALL, ACID-SOLUBLE SPORE PROTEIN A"/>
    <property type="match status" value="1"/>
</dbReference>
<dbReference type="EMBL" id="FPBV01000006">
    <property type="protein sequence ID" value="SFU72626.1"/>
    <property type="molecule type" value="Genomic_DNA"/>
</dbReference>
<dbReference type="PROSITE" id="PS00304">
    <property type="entry name" value="SASP_1"/>
    <property type="match status" value="1"/>
</dbReference>
<name>A0A1I7IIC7_9BACL</name>
<dbReference type="GO" id="GO:0003690">
    <property type="term" value="F:double-stranded DNA binding"/>
    <property type="evidence" value="ECO:0007669"/>
    <property type="project" value="InterPro"/>
</dbReference>